<dbReference type="InterPro" id="IPR015421">
    <property type="entry name" value="PyrdxlP-dep_Trfase_major"/>
</dbReference>
<dbReference type="InterPro" id="IPR015422">
    <property type="entry name" value="PyrdxlP-dep_Trfase_small"/>
</dbReference>
<dbReference type="PANTHER" id="PTHR43094">
    <property type="entry name" value="AMINOTRANSFERASE"/>
    <property type="match status" value="1"/>
</dbReference>
<reference evidence="4 5" key="1">
    <citation type="submission" date="2020-05" db="EMBL/GenBank/DDBJ databases">
        <title>Paenibacillus glebae, sp. nov., Paenibacillus humi sp. nov., Paenibacillus pedi sp. nov., Paenibacillus terrestris sp. nov. and Paenibacillus terricola sp. nov., isolated from a forest top soil sample.</title>
        <authorList>
            <person name="Qi S."/>
            <person name="Carlier A."/>
            <person name="Cnockaert M."/>
            <person name="Vandamme P."/>
        </authorList>
    </citation>
    <scope>NUCLEOTIDE SEQUENCE [LARGE SCALE GENOMIC DNA]</scope>
    <source>
        <strain evidence="4 5">LMG 29502</strain>
    </source>
</reference>
<keyword evidence="4" id="KW-0808">Transferase</keyword>
<dbReference type="Pfam" id="PF00202">
    <property type="entry name" value="Aminotran_3"/>
    <property type="match status" value="1"/>
</dbReference>
<keyword evidence="2 3" id="KW-0663">Pyridoxal phosphate</keyword>
<protein>
    <submittedName>
        <fullName evidence="4">Aspartate aminotransferase family protein</fullName>
    </submittedName>
</protein>
<dbReference type="Proteomes" id="UP000711047">
    <property type="component" value="Unassembled WGS sequence"/>
</dbReference>
<comment type="similarity">
    <text evidence="1 3">Belongs to the class-III pyridoxal-phosphate-dependent aminotransferase family.</text>
</comment>
<gene>
    <name evidence="4" type="ORF">HQN87_19715</name>
</gene>
<dbReference type="PROSITE" id="PS00600">
    <property type="entry name" value="AA_TRANSFER_CLASS_3"/>
    <property type="match status" value="1"/>
</dbReference>
<evidence type="ECO:0000313" key="4">
    <source>
        <dbReference type="EMBL" id="NQX47567.1"/>
    </source>
</evidence>
<organism evidence="4 5">
    <name type="scientific">Paenibacillus tritici</name>
    <dbReference type="NCBI Taxonomy" id="1873425"/>
    <lineage>
        <taxon>Bacteria</taxon>
        <taxon>Bacillati</taxon>
        <taxon>Bacillota</taxon>
        <taxon>Bacilli</taxon>
        <taxon>Bacillales</taxon>
        <taxon>Paenibacillaceae</taxon>
        <taxon>Paenibacillus</taxon>
    </lineage>
</organism>
<dbReference type="SUPFAM" id="SSF53383">
    <property type="entry name" value="PLP-dependent transferases"/>
    <property type="match status" value="1"/>
</dbReference>
<dbReference type="GO" id="GO:0008483">
    <property type="term" value="F:transaminase activity"/>
    <property type="evidence" value="ECO:0007669"/>
    <property type="project" value="UniProtKB-KW"/>
</dbReference>
<dbReference type="PANTHER" id="PTHR43094:SF1">
    <property type="entry name" value="AMINOTRANSFERASE CLASS-III"/>
    <property type="match status" value="1"/>
</dbReference>
<dbReference type="PIRSF" id="PIRSF000521">
    <property type="entry name" value="Transaminase_4ab_Lys_Orn"/>
    <property type="match status" value="1"/>
</dbReference>
<dbReference type="CDD" id="cd00610">
    <property type="entry name" value="OAT_like"/>
    <property type="match status" value="1"/>
</dbReference>
<evidence type="ECO:0000256" key="2">
    <source>
        <dbReference type="ARBA" id="ARBA00022898"/>
    </source>
</evidence>
<dbReference type="Gene3D" id="3.40.640.10">
    <property type="entry name" value="Type I PLP-dependent aspartate aminotransferase-like (Major domain)"/>
    <property type="match status" value="1"/>
</dbReference>
<dbReference type="RefSeq" id="WP_173136852.1">
    <property type="nucleotide sequence ID" value="NZ_JABMKX010000010.1"/>
</dbReference>
<dbReference type="EMBL" id="JABMKX010000010">
    <property type="protein sequence ID" value="NQX47567.1"/>
    <property type="molecule type" value="Genomic_DNA"/>
</dbReference>
<dbReference type="InterPro" id="IPR005814">
    <property type="entry name" value="Aminotrans_3"/>
</dbReference>
<name>A0ABX2DTT9_9BACL</name>
<evidence type="ECO:0000256" key="3">
    <source>
        <dbReference type="RuleBase" id="RU003560"/>
    </source>
</evidence>
<evidence type="ECO:0000313" key="5">
    <source>
        <dbReference type="Proteomes" id="UP000711047"/>
    </source>
</evidence>
<keyword evidence="5" id="KW-1185">Reference proteome</keyword>
<dbReference type="InterPro" id="IPR049704">
    <property type="entry name" value="Aminotrans_3_PPA_site"/>
</dbReference>
<dbReference type="InterPro" id="IPR015424">
    <property type="entry name" value="PyrdxlP-dep_Trfase"/>
</dbReference>
<accession>A0ABX2DTT9</accession>
<comment type="caution">
    <text evidence="4">The sequence shown here is derived from an EMBL/GenBank/DDBJ whole genome shotgun (WGS) entry which is preliminary data.</text>
</comment>
<evidence type="ECO:0000256" key="1">
    <source>
        <dbReference type="ARBA" id="ARBA00008954"/>
    </source>
</evidence>
<dbReference type="Gene3D" id="3.90.1150.10">
    <property type="entry name" value="Aspartate Aminotransferase, domain 1"/>
    <property type="match status" value="1"/>
</dbReference>
<keyword evidence="4" id="KW-0032">Aminotransferase</keyword>
<proteinExistence type="inferred from homology"/>
<sequence length="440" mass="48700">MLLVEKELYPFVHPLKPIMAGNELPSQIEGNGIYLKDNTGKICIDGISGLWNVSLGYRHPEIIKAITNQLHQLPFVNLVDNTNPTTLKYAKRLLELLPASLNKVVYTCTGSESVEVAIKLARKYYALRGNREKKEIVSFASSYHGTYYGSMSASGIDRSISEDYGPKVPGFIFIPVPFSNNRASGCSIEEHILNLEVLFEESGDRLAGFMMEPILGSAGVIPVPEKYMQKAKALCEEYDVLLILDEVATGFGRTGIMFAHEQYKVIPDILCLSKGINSGYLPLGATVLSNRIYEAFASTNSHIEHLSTQNGNPIACAAAIATLDVIKNESLLSKVELNGNLLKALINEALGKHKNFHEVRGQGMMIGVSLVKSKSTYECLNMGQIMQITHKLWKNGLLVYPFYTESLTAGFHIIPPFVITPDEISKIVQIIRRVLDRTVF</sequence>